<comment type="similarity">
    <text evidence="2">Belongs to the peptidase S54 family.</text>
</comment>
<feature type="transmembrane region" description="Helical" evidence="8">
    <location>
        <begin position="297"/>
        <end position="316"/>
    </location>
</feature>
<comment type="subcellular location">
    <subcellularLocation>
        <location evidence="1">Membrane</location>
        <topology evidence="1">Multi-pass membrane protein</topology>
    </subcellularLocation>
</comment>
<dbReference type="PROSITE" id="PS50005">
    <property type="entry name" value="TPR"/>
    <property type="match status" value="2"/>
</dbReference>
<dbReference type="PANTHER" id="PTHR43731:SF14">
    <property type="entry name" value="PRESENILIN-ASSOCIATED RHOMBOID-LIKE PROTEIN, MITOCHONDRIAL"/>
    <property type="match status" value="1"/>
</dbReference>
<dbReference type="Pfam" id="PF01694">
    <property type="entry name" value="Rhomboid"/>
    <property type="match status" value="1"/>
</dbReference>
<evidence type="ECO:0000256" key="3">
    <source>
        <dbReference type="ARBA" id="ARBA00022692"/>
    </source>
</evidence>
<proteinExistence type="inferred from homology"/>
<dbReference type="GO" id="GO:0016020">
    <property type="term" value="C:membrane"/>
    <property type="evidence" value="ECO:0007669"/>
    <property type="project" value="UniProtKB-SubCell"/>
</dbReference>
<evidence type="ECO:0000259" key="9">
    <source>
        <dbReference type="Pfam" id="PF01694"/>
    </source>
</evidence>
<keyword evidence="7" id="KW-0802">TPR repeat</keyword>
<evidence type="ECO:0000256" key="6">
    <source>
        <dbReference type="ARBA" id="ARBA00023136"/>
    </source>
</evidence>
<feature type="transmembrane region" description="Helical" evidence="8">
    <location>
        <begin position="241"/>
        <end position="261"/>
    </location>
</feature>
<keyword evidence="5 8" id="KW-1133">Transmembrane helix</keyword>
<dbReference type="OrthoDB" id="9813074at2"/>
<dbReference type="InterPro" id="IPR050925">
    <property type="entry name" value="Rhomboid_protease_S54"/>
</dbReference>
<evidence type="ECO:0000256" key="8">
    <source>
        <dbReference type="SAM" id="Phobius"/>
    </source>
</evidence>
<dbReference type="SUPFAM" id="SSF48452">
    <property type="entry name" value="TPR-like"/>
    <property type="match status" value="1"/>
</dbReference>
<keyword evidence="4" id="KW-0378">Hydrolase</keyword>
<dbReference type="PROSITE" id="PS50293">
    <property type="entry name" value="TPR_REGION"/>
    <property type="match status" value="1"/>
</dbReference>
<dbReference type="InterPro" id="IPR056834">
    <property type="entry name" value="ARM_TT21_C"/>
</dbReference>
<evidence type="ECO:0000313" key="12">
    <source>
        <dbReference type="Proteomes" id="UP000075806"/>
    </source>
</evidence>
<evidence type="ECO:0000256" key="4">
    <source>
        <dbReference type="ARBA" id="ARBA00022801"/>
    </source>
</evidence>
<organism evidence="11 12">
    <name type="scientific">Alkalihalobacillus trypoxylicola</name>
    <dbReference type="NCBI Taxonomy" id="519424"/>
    <lineage>
        <taxon>Bacteria</taxon>
        <taxon>Bacillati</taxon>
        <taxon>Bacillota</taxon>
        <taxon>Bacilli</taxon>
        <taxon>Bacillales</taxon>
        <taxon>Bacillaceae</taxon>
        <taxon>Alkalihalobacillus</taxon>
    </lineage>
</organism>
<feature type="transmembrane region" description="Helical" evidence="8">
    <location>
        <begin position="190"/>
        <end position="208"/>
    </location>
</feature>
<dbReference type="Pfam" id="PF25063">
    <property type="entry name" value="ARM_TT21_C"/>
    <property type="match status" value="1"/>
</dbReference>
<dbReference type="STRING" id="519424.AZF04_04750"/>
<feature type="domain" description="Tetratricopeptide repeat protein 21A/21B C-terminal ARM" evidence="10">
    <location>
        <begin position="400"/>
        <end position="507"/>
    </location>
</feature>
<dbReference type="EMBL" id="LTAO01000012">
    <property type="protein sequence ID" value="KYG32084.1"/>
    <property type="molecule type" value="Genomic_DNA"/>
</dbReference>
<dbReference type="InterPro" id="IPR022764">
    <property type="entry name" value="Peptidase_S54_rhomboid_dom"/>
</dbReference>
<dbReference type="SMART" id="SM00028">
    <property type="entry name" value="TPR"/>
    <property type="match status" value="2"/>
</dbReference>
<feature type="repeat" description="TPR" evidence="7">
    <location>
        <begin position="472"/>
        <end position="505"/>
    </location>
</feature>
<gene>
    <name evidence="11" type="ORF">AZF04_04750</name>
</gene>
<evidence type="ECO:0000256" key="5">
    <source>
        <dbReference type="ARBA" id="ARBA00022989"/>
    </source>
</evidence>
<evidence type="ECO:0000256" key="7">
    <source>
        <dbReference type="PROSITE-ProRule" id="PRU00339"/>
    </source>
</evidence>
<dbReference type="Gene3D" id="1.25.40.10">
    <property type="entry name" value="Tetratricopeptide repeat domain"/>
    <property type="match status" value="1"/>
</dbReference>
<dbReference type="InterPro" id="IPR019734">
    <property type="entry name" value="TPR_rpt"/>
</dbReference>
<comment type="caution">
    <text evidence="11">The sequence shown here is derived from an EMBL/GenBank/DDBJ whole genome shotgun (WGS) entry which is preliminary data.</text>
</comment>
<dbReference type="Gene3D" id="1.20.1540.10">
    <property type="entry name" value="Rhomboid-like"/>
    <property type="match status" value="1"/>
</dbReference>
<evidence type="ECO:0000256" key="2">
    <source>
        <dbReference type="ARBA" id="ARBA00009045"/>
    </source>
</evidence>
<feature type="transmembrane region" description="Helical" evidence="8">
    <location>
        <begin position="375"/>
        <end position="393"/>
    </location>
</feature>
<keyword evidence="3 8" id="KW-0812">Transmembrane</keyword>
<dbReference type="GO" id="GO:0004252">
    <property type="term" value="F:serine-type endopeptidase activity"/>
    <property type="evidence" value="ECO:0007669"/>
    <property type="project" value="InterPro"/>
</dbReference>
<keyword evidence="12" id="KW-1185">Reference proteome</keyword>
<evidence type="ECO:0000256" key="1">
    <source>
        <dbReference type="ARBA" id="ARBA00004141"/>
    </source>
</evidence>
<dbReference type="SUPFAM" id="SSF144091">
    <property type="entry name" value="Rhomboid-like"/>
    <property type="match status" value="1"/>
</dbReference>
<accession>A0A161PH02</accession>
<keyword evidence="6 8" id="KW-0472">Membrane</keyword>
<dbReference type="AlphaFoldDB" id="A0A161PH02"/>
<feature type="domain" description="Peptidase S54 rhomboid" evidence="9">
    <location>
        <begin position="232"/>
        <end position="365"/>
    </location>
</feature>
<feature type="transmembrane region" description="Helical" evidence="8">
    <location>
        <begin position="352"/>
        <end position="368"/>
    </location>
</feature>
<dbReference type="InterPro" id="IPR035952">
    <property type="entry name" value="Rhomboid-like_sf"/>
</dbReference>
<dbReference type="Proteomes" id="UP000075806">
    <property type="component" value="Unassembled WGS sequence"/>
</dbReference>
<feature type="transmembrane region" description="Helical" evidence="8">
    <location>
        <begin position="273"/>
        <end position="291"/>
    </location>
</feature>
<evidence type="ECO:0000259" key="10">
    <source>
        <dbReference type="Pfam" id="PF25063"/>
    </source>
</evidence>
<reference evidence="11" key="1">
    <citation type="submission" date="2016-02" db="EMBL/GenBank/DDBJ databases">
        <title>Genome sequence of Bacillus trypoxylicola KCTC 13244(T).</title>
        <authorList>
            <person name="Jeong H."/>
            <person name="Park S.-H."/>
            <person name="Choi S.-K."/>
        </authorList>
    </citation>
    <scope>NUCLEOTIDE SEQUENCE [LARGE SCALE GENOMIC DNA]</scope>
    <source>
        <strain evidence="11">KCTC 13244</strain>
    </source>
</reference>
<dbReference type="PANTHER" id="PTHR43731">
    <property type="entry name" value="RHOMBOID PROTEASE"/>
    <property type="match status" value="1"/>
</dbReference>
<protein>
    <submittedName>
        <fullName evidence="11">Uncharacterized protein</fullName>
    </submittedName>
</protein>
<name>A0A161PH02_9BACI</name>
<dbReference type="RefSeq" id="WP_061948409.1">
    <property type="nucleotide sequence ID" value="NZ_LTAO01000012.1"/>
</dbReference>
<feature type="transmembrane region" description="Helical" evidence="8">
    <location>
        <begin position="328"/>
        <end position="346"/>
    </location>
</feature>
<dbReference type="InterPro" id="IPR011990">
    <property type="entry name" value="TPR-like_helical_dom_sf"/>
</dbReference>
<feature type="repeat" description="TPR" evidence="7">
    <location>
        <begin position="438"/>
        <end position="471"/>
    </location>
</feature>
<sequence>MDQQKPDYLFWRIVHHFVSLQSWRLVYQQGKEVWVENDTVKPIQLIRIVREDYDWGNRLKEDHFETAKKMELIRRQRGYKELKAENIYISHLPPVDDWSIIQKPIYVGKKKKTLLQASFIYMHEENNQYVIDNERPHSFLKEINDKLLTHTATEPYQLEEKILVLKHSIKQKVEKKANEEKGVFTYGKPIFTILFIILNALIFLLVEWQGDSQSVLTLIEFGAKYNPLILEGEWWRLLSSMFLHIGFLHVLMNSIALYFLGTLVERMFGSTRFLIIYFISGFFGTLASLWMNISIGAGASGAIFGLFGAILYFGIIHKRLFIRTMGKNVLFILMINLAIGFFIPVVDMSAHVGGLIAGFFAAMLVQLPHQKKSRVQLYSLMLLVLVLLSSYLMKDLLMQKEEHDYLEVQVAQEYINDEQHEQAELVLKRVLEKDTSVAEAYFLYGYLLATKEDYLMAKQMFEQAVQLNRELHSAYYNLSLIAEELNDMDEAIEMIQQALMIEPNNEQYQERQEQLNESR</sequence>
<evidence type="ECO:0000313" key="11">
    <source>
        <dbReference type="EMBL" id="KYG32084.1"/>
    </source>
</evidence>